<dbReference type="Pfam" id="PF13749">
    <property type="entry name" value="HATPase_c_4"/>
    <property type="match status" value="1"/>
</dbReference>
<evidence type="ECO:0000313" key="2">
    <source>
        <dbReference type="EMBL" id="GAI78051.1"/>
    </source>
</evidence>
<evidence type="ECO:0000259" key="1">
    <source>
        <dbReference type="Pfam" id="PF21247"/>
    </source>
</evidence>
<reference evidence="2" key="1">
    <citation type="journal article" date="2014" name="Front. Microbiol.">
        <title>High frequency of phylogenetically diverse reductive dehalogenase-homologous genes in deep subseafloor sedimentary metagenomes.</title>
        <authorList>
            <person name="Kawai M."/>
            <person name="Futagami T."/>
            <person name="Toyoda A."/>
            <person name="Takaki Y."/>
            <person name="Nishi S."/>
            <person name="Hori S."/>
            <person name="Arai W."/>
            <person name="Tsubouchi T."/>
            <person name="Morono Y."/>
            <person name="Uchiyama I."/>
            <person name="Ito T."/>
            <person name="Fujiyama A."/>
            <person name="Inagaki F."/>
            <person name="Takami H."/>
        </authorList>
    </citation>
    <scope>NUCLEOTIDE SEQUENCE</scope>
    <source>
        <strain evidence="2">Expedition CK06-06</strain>
    </source>
</reference>
<dbReference type="Gene3D" id="1.10.10.10">
    <property type="entry name" value="Winged helix-like DNA-binding domain superfamily/Winged helix DNA-binding domain"/>
    <property type="match status" value="1"/>
</dbReference>
<feature type="domain" description="Filamentation induced by cAMP protein Fic-like C-terminal" evidence="1">
    <location>
        <begin position="102"/>
        <end position="161"/>
    </location>
</feature>
<organism evidence="2">
    <name type="scientific">marine sediment metagenome</name>
    <dbReference type="NCBI Taxonomy" id="412755"/>
    <lineage>
        <taxon>unclassified sequences</taxon>
        <taxon>metagenomes</taxon>
        <taxon>ecological metagenomes</taxon>
    </lineage>
</organism>
<dbReference type="Gene3D" id="3.30.565.60">
    <property type="match status" value="1"/>
</dbReference>
<dbReference type="InterPro" id="IPR049514">
    <property type="entry name" value="Fic-like_C"/>
</dbReference>
<feature type="non-terminal residue" evidence="2">
    <location>
        <position position="1"/>
    </location>
</feature>
<dbReference type="PANTHER" id="PTHR30595">
    <property type="entry name" value="GLPR-RELATED TRANSCRIPTIONAL REPRESSOR"/>
    <property type="match status" value="1"/>
</dbReference>
<proteinExistence type="predicted"/>
<gene>
    <name evidence="2" type="ORF">S12H4_16389</name>
</gene>
<dbReference type="Pfam" id="PF21247">
    <property type="entry name" value="Fic-like_C"/>
    <property type="match status" value="1"/>
</dbReference>
<dbReference type="EMBL" id="BARW01007921">
    <property type="protein sequence ID" value="GAI78051.1"/>
    <property type="molecule type" value="Genomic_DNA"/>
</dbReference>
<dbReference type="InterPro" id="IPR036388">
    <property type="entry name" value="WH-like_DNA-bd_sf"/>
</dbReference>
<sequence length="175" mass="20223">SPGKLSPTIDYNDMQAGQSSIRNKLLAPVFKRMGIIEQWGNGLRLIADELQKYPEIDFEWKEPGMAFRVTFIKKNYKQQQELQQESQQELQQELQQESLYSKVLRLVQEKTSATKELSELLGQKSISGQLYSVVSKLKEDGLIEWTIPEKAKSSKQKYQITQKGIVFINLLKQNK</sequence>
<dbReference type="SUPFAM" id="SSF46785">
    <property type="entry name" value="Winged helix' DNA-binding domain"/>
    <property type="match status" value="1"/>
</dbReference>
<dbReference type="PANTHER" id="PTHR30595:SF6">
    <property type="entry name" value="SCHLAFEN ALBA-2 DOMAIN-CONTAINING PROTEIN"/>
    <property type="match status" value="1"/>
</dbReference>
<protein>
    <recommendedName>
        <fullName evidence="1">Filamentation induced by cAMP protein Fic-like C-terminal domain-containing protein</fullName>
    </recommendedName>
</protein>
<name>X1SG01_9ZZZZ</name>
<comment type="caution">
    <text evidence="2">The sequence shown here is derived from an EMBL/GenBank/DDBJ whole genome shotgun (WGS) entry which is preliminary data.</text>
</comment>
<accession>X1SG01</accession>
<dbReference type="InterPro" id="IPR036390">
    <property type="entry name" value="WH_DNA-bd_sf"/>
</dbReference>
<dbReference type="AlphaFoldDB" id="X1SG01"/>
<dbReference type="InterPro" id="IPR038475">
    <property type="entry name" value="RecG_C_sf"/>
</dbReference>